<dbReference type="OrthoDB" id="2989558at2759"/>
<comment type="caution">
    <text evidence="2">The sequence shown here is derived from an EMBL/GenBank/DDBJ whole genome shotgun (WGS) entry which is preliminary data.</text>
</comment>
<evidence type="ECO:0000313" key="2">
    <source>
        <dbReference type="EMBL" id="KAF9486052.1"/>
    </source>
</evidence>
<proteinExistence type="predicted"/>
<reference evidence="2" key="1">
    <citation type="submission" date="2020-11" db="EMBL/GenBank/DDBJ databases">
        <authorList>
            <consortium name="DOE Joint Genome Institute"/>
            <person name="Ahrendt S."/>
            <person name="Riley R."/>
            <person name="Andreopoulos W."/>
            <person name="Labutti K."/>
            <person name="Pangilinan J."/>
            <person name="Ruiz-Duenas F.J."/>
            <person name="Barrasa J.M."/>
            <person name="Sanchez-Garcia M."/>
            <person name="Camarero S."/>
            <person name="Miyauchi S."/>
            <person name="Serrano A."/>
            <person name="Linde D."/>
            <person name="Babiker R."/>
            <person name="Drula E."/>
            <person name="Ayuso-Fernandez I."/>
            <person name="Pacheco R."/>
            <person name="Padilla G."/>
            <person name="Ferreira P."/>
            <person name="Barriuso J."/>
            <person name="Kellner H."/>
            <person name="Castanera R."/>
            <person name="Alfaro M."/>
            <person name="Ramirez L."/>
            <person name="Pisabarro A.G."/>
            <person name="Kuo A."/>
            <person name="Tritt A."/>
            <person name="Lipzen A."/>
            <person name="He G."/>
            <person name="Yan M."/>
            <person name="Ng V."/>
            <person name="Cullen D."/>
            <person name="Martin F."/>
            <person name="Rosso M.-N."/>
            <person name="Henrissat B."/>
            <person name="Hibbett D."/>
            <person name="Martinez A.T."/>
            <person name="Grigoriev I.V."/>
        </authorList>
    </citation>
    <scope>NUCLEOTIDE SEQUENCE</scope>
    <source>
        <strain evidence="2">CIRM-BRFM 674</strain>
    </source>
</reference>
<evidence type="ECO:0000313" key="3">
    <source>
        <dbReference type="Proteomes" id="UP000807469"/>
    </source>
</evidence>
<evidence type="ECO:0000259" key="1">
    <source>
        <dbReference type="Pfam" id="PF20236"/>
    </source>
</evidence>
<accession>A0A9P6D093</accession>
<feature type="domain" description="DUF6593" evidence="1">
    <location>
        <begin position="10"/>
        <end position="167"/>
    </location>
</feature>
<name>A0A9P6D093_9AGAR</name>
<gene>
    <name evidence="2" type="ORF">BDN70DRAFT_870566</name>
</gene>
<dbReference type="Proteomes" id="UP000807469">
    <property type="component" value="Unassembled WGS sequence"/>
</dbReference>
<protein>
    <recommendedName>
        <fullName evidence="1">DUF6593 domain-containing protein</fullName>
    </recommendedName>
</protein>
<dbReference type="EMBL" id="MU155132">
    <property type="protein sequence ID" value="KAF9486052.1"/>
    <property type="molecule type" value="Genomic_DNA"/>
</dbReference>
<organism evidence="2 3">
    <name type="scientific">Pholiota conissans</name>
    <dbReference type="NCBI Taxonomy" id="109636"/>
    <lineage>
        <taxon>Eukaryota</taxon>
        <taxon>Fungi</taxon>
        <taxon>Dikarya</taxon>
        <taxon>Basidiomycota</taxon>
        <taxon>Agaricomycotina</taxon>
        <taxon>Agaricomycetes</taxon>
        <taxon>Agaricomycetidae</taxon>
        <taxon>Agaricales</taxon>
        <taxon>Agaricineae</taxon>
        <taxon>Strophariaceae</taxon>
        <taxon>Pholiota</taxon>
    </lineage>
</organism>
<keyword evidence="3" id="KW-1185">Reference proteome</keyword>
<sequence length="176" mass="20335">MEAVFDNKANVLNAKLHATHDNSVIYTISTDQTIWGRTYTYVRDANPALGGDPTIVGVVNWKKKTFDVQGQRKAVKDIRRKPEGFRNKSRFWKWADGREEYDIVHCEEGWQATCTNTKEVEAILTVPYRPHLFGKEKPVVLNMTRVALLQDEVFLILVFIYCEMKRQEKINSAAGW</sequence>
<dbReference type="AlphaFoldDB" id="A0A9P6D093"/>
<dbReference type="Pfam" id="PF20236">
    <property type="entry name" value="DUF6593"/>
    <property type="match status" value="1"/>
</dbReference>
<dbReference type="InterPro" id="IPR046528">
    <property type="entry name" value="DUF6593"/>
</dbReference>